<feature type="transmembrane region" description="Helical" evidence="11">
    <location>
        <begin position="53"/>
        <end position="70"/>
    </location>
</feature>
<keyword evidence="4 9" id="KW-0349">Heme</keyword>
<evidence type="ECO:0000256" key="2">
    <source>
        <dbReference type="ARBA" id="ARBA00004167"/>
    </source>
</evidence>
<evidence type="ECO:0000256" key="10">
    <source>
        <dbReference type="RuleBase" id="RU000461"/>
    </source>
</evidence>
<sequence length="544" mass="61200">MLAVVNPTESSKIDTPAPCITVHRRVKMGIVLDITHLPALRDACRRITNTVPAAYPVITGCLILLGYAYLHRKDQRLVPGVLVVGGNDKQSIKQNREKFRQHAKEMLQEGYEKSAGDFFYVPSPLGERLMIPLRYLDELKAAPVDHVDFVGTFIEMFEGKYTTMGSRSTLHPRVIKAQLNQHLVNLQADVMPAVQEEIADSFRDLFPKCDDWTPVPVVEVMTNIVARVSSRMFGCTTLSHNQKWLEASVNFAIDGFFGAQKLKQYPEVLKPFVARFLPEVRRIASYYATAEEAAIPMLKDRQRTGEKVADLLCWMADQAEGEERQLKFLAGILLKVSFAAIHTSAAAPAQLIFDLCAHPEVIEPLRRELDTVCGPDGQIGKSGFHKMVKMDSIMKESQRFNPLLLITFERIVHRPFTLSSGFSIPAHTTIGIPTQAITMDESLYPEPEKFDAFRFAKIRAAEPELDGRSQYVASNTSSMSFGYGRHACPGRFFAAQEIKAIMAFILLEYDMRFSAGQSRPESFPAETQFLPNPMATVEFKRRMK</sequence>
<comment type="cofactor">
    <cofactor evidence="1 9">
        <name>heme</name>
        <dbReference type="ChEBI" id="CHEBI:30413"/>
    </cofactor>
</comment>
<evidence type="ECO:0000256" key="3">
    <source>
        <dbReference type="ARBA" id="ARBA00010617"/>
    </source>
</evidence>
<evidence type="ECO:0000256" key="5">
    <source>
        <dbReference type="ARBA" id="ARBA00022723"/>
    </source>
</evidence>
<evidence type="ECO:0000256" key="6">
    <source>
        <dbReference type="ARBA" id="ARBA00023002"/>
    </source>
</evidence>
<name>A0A8H4L3Z0_9HYPO</name>
<evidence type="ECO:0000313" key="12">
    <source>
        <dbReference type="EMBL" id="KAF4461591.1"/>
    </source>
</evidence>
<keyword evidence="13" id="KW-1185">Reference proteome</keyword>
<evidence type="ECO:0000256" key="7">
    <source>
        <dbReference type="ARBA" id="ARBA00023004"/>
    </source>
</evidence>
<gene>
    <name evidence="12" type="ORF">FALBO_11608</name>
</gene>
<dbReference type="InterPro" id="IPR001128">
    <property type="entry name" value="Cyt_P450"/>
</dbReference>
<keyword evidence="5 9" id="KW-0479">Metal-binding</keyword>
<keyword evidence="8 10" id="KW-0503">Monooxygenase</keyword>
<evidence type="ECO:0000256" key="1">
    <source>
        <dbReference type="ARBA" id="ARBA00001971"/>
    </source>
</evidence>
<dbReference type="PANTHER" id="PTHR46206">
    <property type="entry name" value="CYTOCHROME P450"/>
    <property type="match status" value="1"/>
</dbReference>
<accession>A0A8H4L3Z0</accession>
<dbReference type="EMBL" id="JAADYS010001689">
    <property type="protein sequence ID" value="KAF4461591.1"/>
    <property type="molecule type" value="Genomic_DNA"/>
</dbReference>
<feature type="binding site" description="axial binding residue" evidence="9">
    <location>
        <position position="488"/>
    </location>
    <ligand>
        <name>heme</name>
        <dbReference type="ChEBI" id="CHEBI:30413"/>
    </ligand>
    <ligandPart>
        <name>Fe</name>
        <dbReference type="ChEBI" id="CHEBI:18248"/>
    </ligandPart>
</feature>
<evidence type="ECO:0000256" key="11">
    <source>
        <dbReference type="SAM" id="Phobius"/>
    </source>
</evidence>
<dbReference type="PRINTS" id="PR00465">
    <property type="entry name" value="EP450IV"/>
</dbReference>
<evidence type="ECO:0000256" key="8">
    <source>
        <dbReference type="ARBA" id="ARBA00023033"/>
    </source>
</evidence>
<dbReference type="GO" id="GO:0020037">
    <property type="term" value="F:heme binding"/>
    <property type="evidence" value="ECO:0007669"/>
    <property type="project" value="InterPro"/>
</dbReference>
<keyword evidence="6 10" id="KW-0560">Oxidoreductase</keyword>
<dbReference type="PANTHER" id="PTHR46206:SF6">
    <property type="entry name" value="CYTOCHROME P450 MONOOXYGENASE AN1598-RELATED"/>
    <property type="match status" value="1"/>
</dbReference>
<dbReference type="Gene3D" id="1.10.630.10">
    <property type="entry name" value="Cytochrome P450"/>
    <property type="match status" value="1"/>
</dbReference>
<dbReference type="AlphaFoldDB" id="A0A8H4L3Z0"/>
<comment type="subcellular location">
    <subcellularLocation>
        <location evidence="2">Membrane</location>
        <topology evidence="2">Single-pass membrane protein</topology>
    </subcellularLocation>
</comment>
<dbReference type="SUPFAM" id="SSF48264">
    <property type="entry name" value="Cytochrome P450"/>
    <property type="match status" value="1"/>
</dbReference>
<dbReference type="GO" id="GO:0005506">
    <property type="term" value="F:iron ion binding"/>
    <property type="evidence" value="ECO:0007669"/>
    <property type="project" value="InterPro"/>
</dbReference>
<dbReference type="CDD" id="cd11041">
    <property type="entry name" value="CYP503A1-like"/>
    <property type="match status" value="1"/>
</dbReference>
<dbReference type="Pfam" id="PF00067">
    <property type="entry name" value="p450"/>
    <property type="match status" value="1"/>
</dbReference>
<dbReference type="InterPro" id="IPR036396">
    <property type="entry name" value="Cyt_P450_sf"/>
</dbReference>
<dbReference type="Proteomes" id="UP000554235">
    <property type="component" value="Unassembled WGS sequence"/>
</dbReference>
<evidence type="ECO:0000256" key="4">
    <source>
        <dbReference type="ARBA" id="ARBA00022617"/>
    </source>
</evidence>
<reference evidence="12 13" key="1">
    <citation type="submission" date="2020-01" db="EMBL/GenBank/DDBJ databases">
        <title>Identification and distribution of gene clusters putatively required for synthesis of sphingolipid metabolism inhibitors in phylogenetically diverse species of the filamentous fungus Fusarium.</title>
        <authorList>
            <person name="Kim H.-S."/>
            <person name="Busman M."/>
            <person name="Brown D.W."/>
            <person name="Divon H."/>
            <person name="Uhlig S."/>
            <person name="Proctor R.H."/>
        </authorList>
    </citation>
    <scope>NUCLEOTIDE SEQUENCE [LARGE SCALE GENOMIC DNA]</scope>
    <source>
        <strain evidence="12 13">NRRL 20459</strain>
    </source>
</reference>
<comment type="caution">
    <text evidence="12">The sequence shown here is derived from an EMBL/GenBank/DDBJ whole genome shotgun (WGS) entry which is preliminary data.</text>
</comment>
<keyword evidence="7 9" id="KW-0408">Iron</keyword>
<dbReference type="GO" id="GO:0016020">
    <property type="term" value="C:membrane"/>
    <property type="evidence" value="ECO:0007669"/>
    <property type="project" value="UniProtKB-SubCell"/>
</dbReference>
<dbReference type="PRINTS" id="PR00385">
    <property type="entry name" value="P450"/>
</dbReference>
<proteinExistence type="inferred from homology"/>
<evidence type="ECO:0000256" key="9">
    <source>
        <dbReference type="PIRSR" id="PIRSR602403-1"/>
    </source>
</evidence>
<organism evidence="12 13">
    <name type="scientific">Fusarium albosuccineum</name>
    <dbReference type="NCBI Taxonomy" id="1237068"/>
    <lineage>
        <taxon>Eukaryota</taxon>
        <taxon>Fungi</taxon>
        <taxon>Dikarya</taxon>
        <taxon>Ascomycota</taxon>
        <taxon>Pezizomycotina</taxon>
        <taxon>Sordariomycetes</taxon>
        <taxon>Hypocreomycetidae</taxon>
        <taxon>Hypocreales</taxon>
        <taxon>Nectriaceae</taxon>
        <taxon>Fusarium</taxon>
        <taxon>Fusarium decemcellulare species complex</taxon>
    </lineage>
</organism>
<dbReference type="InterPro" id="IPR002403">
    <property type="entry name" value="Cyt_P450_E_grp-IV"/>
</dbReference>
<dbReference type="InterPro" id="IPR017972">
    <property type="entry name" value="Cyt_P450_CS"/>
</dbReference>
<comment type="similarity">
    <text evidence="3 10">Belongs to the cytochrome P450 family.</text>
</comment>
<keyword evidence="11" id="KW-0812">Transmembrane</keyword>
<protein>
    <submittedName>
        <fullName evidence="12">Cytochrome P450</fullName>
    </submittedName>
</protein>
<dbReference type="PROSITE" id="PS00086">
    <property type="entry name" value="CYTOCHROME_P450"/>
    <property type="match status" value="1"/>
</dbReference>
<keyword evidence="11" id="KW-0472">Membrane</keyword>
<evidence type="ECO:0000313" key="13">
    <source>
        <dbReference type="Proteomes" id="UP000554235"/>
    </source>
</evidence>
<dbReference type="GO" id="GO:0016705">
    <property type="term" value="F:oxidoreductase activity, acting on paired donors, with incorporation or reduction of molecular oxygen"/>
    <property type="evidence" value="ECO:0007669"/>
    <property type="project" value="InterPro"/>
</dbReference>
<dbReference type="GO" id="GO:0004497">
    <property type="term" value="F:monooxygenase activity"/>
    <property type="evidence" value="ECO:0007669"/>
    <property type="project" value="UniProtKB-KW"/>
</dbReference>
<dbReference type="OrthoDB" id="1844152at2759"/>
<keyword evidence="11" id="KW-1133">Transmembrane helix</keyword>